<dbReference type="BioCyc" id="IAGG583356:GHAH-1784-MONOMER"/>
<dbReference type="Proteomes" id="UP000001304">
    <property type="component" value="Chromosome"/>
</dbReference>
<organism evidence="1 2">
    <name type="scientific">Ignisphaera aggregans (strain DSM 17230 / JCM 13409 / AQ1.S1)</name>
    <dbReference type="NCBI Taxonomy" id="583356"/>
    <lineage>
        <taxon>Archaea</taxon>
        <taxon>Thermoproteota</taxon>
        <taxon>Thermoprotei</taxon>
        <taxon>Desulfurococcales</taxon>
        <taxon>Desulfurococcaceae</taxon>
        <taxon>Ignisphaera</taxon>
    </lineage>
</organism>
<reference evidence="1 2" key="1">
    <citation type="journal article" date="2010" name="Stand. Genomic Sci.">
        <title>Complete genome sequence of Ignisphaera aggregans type strain (AQ1.S1).</title>
        <authorList>
            <person name="Goker M."/>
            <person name="Held B."/>
            <person name="Lapidus A."/>
            <person name="Nolan M."/>
            <person name="Spring S."/>
            <person name="Yasawong M."/>
            <person name="Lucas S."/>
            <person name="Glavina Del Rio T."/>
            <person name="Tice H."/>
            <person name="Cheng J.F."/>
            <person name="Goodwin L."/>
            <person name="Tapia R."/>
            <person name="Pitluck S."/>
            <person name="Liolios K."/>
            <person name="Ivanova N."/>
            <person name="Mavromatis K."/>
            <person name="Mikhailova N."/>
            <person name="Pati A."/>
            <person name="Chen A."/>
            <person name="Palaniappan K."/>
            <person name="Brambilla E."/>
            <person name="Land M."/>
            <person name="Hauser L."/>
            <person name="Chang Y.J."/>
            <person name="Jeffries C.D."/>
            <person name="Brettin T."/>
            <person name="Detter J.C."/>
            <person name="Han C."/>
            <person name="Rohde M."/>
            <person name="Sikorski J."/>
            <person name="Woyke T."/>
            <person name="Bristow J."/>
            <person name="Eisen J.A."/>
            <person name="Markowitz V."/>
            <person name="Hugenholtz P."/>
            <person name="Kyrpides N.C."/>
            <person name="Klenk H.P."/>
        </authorList>
    </citation>
    <scope>NUCLEOTIDE SEQUENCE [LARGE SCALE GENOMIC DNA]</scope>
    <source>
        <strain evidence="2">DSM 17230 / JCM 13409 / AQ1.S1</strain>
    </source>
</reference>
<dbReference type="STRING" id="583356.Igag_1797"/>
<gene>
    <name evidence="1" type="ordered locus">Igag_1797</name>
</gene>
<proteinExistence type="predicted"/>
<protein>
    <submittedName>
        <fullName evidence="1">Uncharacterized protein</fullName>
    </submittedName>
</protein>
<dbReference type="HOGENOM" id="CLU_128034_0_0_2"/>
<evidence type="ECO:0000313" key="1">
    <source>
        <dbReference type="EMBL" id="ADM28594.1"/>
    </source>
</evidence>
<keyword evidence="2" id="KW-1185">Reference proteome</keyword>
<dbReference type="KEGG" id="iag:Igag_1797"/>
<dbReference type="AlphaFoldDB" id="E0SSK9"/>
<accession>E0SSK9</accession>
<dbReference type="EMBL" id="CP002098">
    <property type="protein sequence ID" value="ADM28594.1"/>
    <property type="molecule type" value="Genomic_DNA"/>
</dbReference>
<evidence type="ECO:0000313" key="2">
    <source>
        <dbReference type="Proteomes" id="UP000001304"/>
    </source>
</evidence>
<name>E0SSK9_IGNAA</name>
<sequence length="183" mass="20677">MSSEVSSQIVTSKSSVWEEATIEEIVYAIAHLAHAEQHLLEIDTAQGKPILTPLINSLRMNRKIIGETLFTLIGINEKSSGAQFRQKAESLWCTLKHLSMAMIHCDEVAEKIIKRLLDEIKMNNASDSAKTLALHITNIYNVRNEIRNTIIKLLTEVPKNIDLVDTVRCREDLCIETEPNLNK</sequence>